<keyword evidence="2" id="KW-1185">Reference proteome</keyword>
<sequence>MKNKKNRVNIIGKLLYLVVAVLVLMIIPSAAENAYDYFREKQSRKGYTSEKLYEDFCDGDYGRLSEKVAYNRAVGRTVTEDDRDYYAFSACYNSAVDYHMYRTAGKTDKASDTLEIFYQNESELNHLIFKDALTAVKEVYEIP</sequence>
<gene>
    <name evidence="1" type="ORF">WMO37_06180</name>
</gene>
<evidence type="ECO:0000313" key="2">
    <source>
        <dbReference type="Proteomes" id="UP001546774"/>
    </source>
</evidence>
<evidence type="ECO:0000313" key="1">
    <source>
        <dbReference type="EMBL" id="MEQ2554609.1"/>
    </source>
</evidence>
<name>A0ABV1H4H7_9FIRM</name>
<comment type="caution">
    <text evidence="1">The sequence shown here is derived from an EMBL/GenBank/DDBJ whole genome shotgun (WGS) entry which is preliminary data.</text>
</comment>
<dbReference type="EMBL" id="JBBMFS010000004">
    <property type="protein sequence ID" value="MEQ2554609.1"/>
    <property type="molecule type" value="Genomic_DNA"/>
</dbReference>
<accession>A0ABV1H4H7</accession>
<proteinExistence type="predicted"/>
<organism evidence="1 2">
    <name type="scientific">Lachnospira intestinalis</name>
    <dbReference type="NCBI Taxonomy" id="3133158"/>
    <lineage>
        <taxon>Bacteria</taxon>
        <taxon>Bacillati</taxon>
        <taxon>Bacillota</taxon>
        <taxon>Clostridia</taxon>
        <taxon>Lachnospirales</taxon>
        <taxon>Lachnospiraceae</taxon>
        <taxon>Lachnospira</taxon>
    </lineage>
</organism>
<dbReference type="Proteomes" id="UP001546774">
    <property type="component" value="Unassembled WGS sequence"/>
</dbReference>
<protein>
    <submittedName>
        <fullName evidence="1">Uncharacterized protein</fullName>
    </submittedName>
</protein>
<reference evidence="1" key="1">
    <citation type="submission" date="2024-03" db="EMBL/GenBank/DDBJ databases">
        <title>Human intestinal bacterial collection.</title>
        <authorList>
            <person name="Pauvert C."/>
            <person name="Hitch T.C.A."/>
            <person name="Clavel T."/>
        </authorList>
    </citation>
    <scope>NUCLEOTIDE SEQUENCE [LARGE SCALE GENOMIC DNA]</scope>
    <source>
        <strain evidence="1">CLA-AA-H89B</strain>
    </source>
</reference>